<feature type="compositionally biased region" description="Polar residues" evidence="1">
    <location>
        <begin position="226"/>
        <end position="239"/>
    </location>
</feature>
<feature type="region of interest" description="Disordered" evidence="1">
    <location>
        <begin position="226"/>
        <end position="246"/>
    </location>
</feature>
<proteinExistence type="predicted"/>
<evidence type="ECO:0000313" key="2">
    <source>
        <dbReference type="EMBL" id="GJS61781.1"/>
    </source>
</evidence>
<evidence type="ECO:0000256" key="1">
    <source>
        <dbReference type="SAM" id="MobiDB-lite"/>
    </source>
</evidence>
<evidence type="ECO:0000313" key="3">
    <source>
        <dbReference type="Proteomes" id="UP001151760"/>
    </source>
</evidence>
<organism evidence="2 3">
    <name type="scientific">Tanacetum coccineum</name>
    <dbReference type="NCBI Taxonomy" id="301880"/>
    <lineage>
        <taxon>Eukaryota</taxon>
        <taxon>Viridiplantae</taxon>
        <taxon>Streptophyta</taxon>
        <taxon>Embryophyta</taxon>
        <taxon>Tracheophyta</taxon>
        <taxon>Spermatophyta</taxon>
        <taxon>Magnoliopsida</taxon>
        <taxon>eudicotyledons</taxon>
        <taxon>Gunneridae</taxon>
        <taxon>Pentapetalae</taxon>
        <taxon>asterids</taxon>
        <taxon>campanulids</taxon>
        <taxon>Asterales</taxon>
        <taxon>Asteraceae</taxon>
        <taxon>Asteroideae</taxon>
        <taxon>Anthemideae</taxon>
        <taxon>Anthemidinae</taxon>
        <taxon>Tanacetum</taxon>
    </lineage>
</organism>
<accession>A0ABQ4X951</accession>
<sequence length="539" mass="61870">MMMRYIQEALITIEKKARVRTCRNKPQVSSSGGTSTQIDAITTLTKQVKALEYHFASMRETYDQNQEAAFQLLQNQMGQLAEDLQERPLGMLSSNTVTGLLAELNVITTMDGLTLDRSFIPHSNFLFYQEKEQELETMTERVEIASSCSTPLVPPLETPPLSTPKPKESFEPNPHQPSIPSRLQEEKFQALENPTGCTDYFIYRIDIVDSLCNKFHMENNSMSGNPTLSSDSMVESLSPSPIPYEDSDSLVEETDILFSYFNDSLRDYETFFFDIEEKSSGSTTSRSDHSLLDFEAFYFDDDHIKENSNGSTTTHSDFSLPEYDSFIFDLSIDLLPPTDKRDFYHEEFADELTHFISPPEYNRFYFDIEIDPGEFTRVLKENKFYLSTKCLTINDLNDSSRLLSDCDSSLSKGFYEIDLLVSFPSGNEDMIFDLRIFIIKGVQYEGFHIFPMDDFSSILFIRDFLLLTDPPEIKTFLSFPFGNEDKVFDPEILLNNGIFSFTRKSPHLLIDIFMIDKCHILSEIPLKIVSSISFHPKDK</sequence>
<comment type="caution">
    <text evidence="2">The sequence shown here is derived from an EMBL/GenBank/DDBJ whole genome shotgun (WGS) entry which is preliminary data.</text>
</comment>
<feature type="compositionally biased region" description="Pro residues" evidence="1">
    <location>
        <begin position="152"/>
        <end position="163"/>
    </location>
</feature>
<gene>
    <name evidence="2" type="ORF">Tco_0656565</name>
</gene>
<dbReference type="EMBL" id="BQNB010009315">
    <property type="protein sequence ID" value="GJS61781.1"/>
    <property type="molecule type" value="Genomic_DNA"/>
</dbReference>
<protein>
    <submittedName>
        <fullName evidence="2">Uncharacterized protein</fullName>
    </submittedName>
</protein>
<dbReference type="Proteomes" id="UP001151760">
    <property type="component" value="Unassembled WGS sequence"/>
</dbReference>
<reference evidence="2" key="1">
    <citation type="journal article" date="2022" name="Int. J. Mol. Sci.">
        <title>Draft Genome of Tanacetum Coccineum: Genomic Comparison of Closely Related Tanacetum-Family Plants.</title>
        <authorList>
            <person name="Yamashiro T."/>
            <person name="Shiraishi A."/>
            <person name="Nakayama K."/>
            <person name="Satake H."/>
        </authorList>
    </citation>
    <scope>NUCLEOTIDE SEQUENCE</scope>
</reference>
<reference evidence="2" key="2">
    <citation type="submission" date="2022-01" db="EMBL/GenBank/DDBJ databases">
        <authorList>
            <person name="Yamashiro T."/>
            <person name="Shiraishi A."/>
            <person name="Satake H."/>
            <person name="Nakayama K."/>
        </authorList>
    </citation>
    <scope>NUCLEOTIDE SEQUENCE</scope>
</reference>
<keyword evidence="3" id="KW-1185">Reference proteome</keyword>
<feature type="region of interest" description="Disordered" evidence="1">
    <location>
        <begin position="148"/>
        <end position="179"/>
    </location>
</feature>
<name>A0ABQ4X951_9ASTR</name>